<feature type="region of interest" description="Disordered" evidence="2">
    <location>
        <begin position="1"/>
        <end position="23"/>
    </location>
</feature>
<comment type="similarity">
    <text evidence="1">Belongs to the ROK (NagC/XylR) family.</text>
</comment>
<dbReference type="InterPro" id="IPR036388">
    <property type="entry name" value="WH-like_DNA-bd_sf"/>
</dbReference>
<dbReference type="InterPro" id="IPR043129">
    <property type="entry name" value="ATPase_NBD"/>
</dbReference>
<organism evidence="3 4">
    <name type="scientific">Trueperella pyogenes</name>
    <dbReference type="NCBI Taxonomy" id="1661"/>
    <lineage>
        <taxon>Bacteria</taxon>
        <taxon>Bacillati</taxon>
        <taxon>Actinomycetota</taxon>
        <taxon>Actinomycetes</taxon>
        <taxon>Actinomycetales</taxon>
        <taxon>Actinomycetaceae</taxon>
        <taxon>Trueperella</taxon>
    </lineage>
</organism>
<dbReference type="InterPro" id="IPR000600">
    <property type="entry name" value="ROK"/>
</dbReference>
<evidence type="ECO:0000313" key="3">
    <source>
        <dbReference type="EMBL" id="AZR06695.1"/>
    </source>
</evidence>
<dbReference type="PANTHER" id="PTHR18964">
    <property type="entry name" value="ROK (REPRESSOR, ORF, KINASE) FAMILY"/>
    <property type="match status" value="1"/>
</dbReference>
<dbReference type="Proteomes" id="UP000275951">
    <property type="component" value="Chromosome"/>
</dbReference>
<dbReference type="Gene3D" id="1.10.10.10">
    <property type="entry name" value="Winged helix-like DNA-binding domain superfamily/Winged helix DNA-binding domain"/>
    <property type="match status" value="1"/>
</dbReference>
<dbReference type="InterPro" id="IPR036390">
    <property type="entry name" value="WH_DNA-bd_sf"/>
</dbReference>
<evidence type="ECO:0000256" key="2">
    <source>
        <dbReference type="SAM" id="MobiDB-lite"/>
    </source>
</evidence>
<dbReference type="SUPFAM" id="SSF53067">
    <property type="entry name" value="Actin-like ATPase domain"/>
    <property type="match status" value="1"/>
</dbReference>
<dbReference type="PROSITE" id="PS01125">
    <property type="entry name" value="ROK"/>
    <property type="match status" value="1"/>
</dbReference>
<dbReference type="AlphaFoldDB" id="A0A3Q9GFL4"/>
<dbReference type="InterPro" id="IPR049874">
    <property type="entry name" value="ROK_cs"/>
</dbReference>
<dbReference type="PANTHER" id="PTHR18964:SF149">
    <property type="entry name" value="BIFUNCTIONAL UDP-N-ACETYLGLUCOSAMINE 2-EPIMERASE_N-ACETYLMANNOSAMINE KINASE"/>
    <property type="match status" value="1"/>
</dbReference>
<dbReference type="EMBL" id="CP033905">
    <property type="protein sequence ID" value="AZR06695.1"/>
    <property type="molecule type" value="Genomic_DNA"/>
</dbReference>
<gene>
    <name evidence="3" type="ORF">EBQ10_04870</name>
</gene>
<accession>A0A3Q9GFL4</accession>
<protein>
    <submittedName>
        <fullName evidence="3">ROK family transcriptional regulator</fullName>
    </submittedName>
</protein>
<dbReference type="SUPFAM" id="SSF46785">
    <property type="entry name" value="Winged helix' DNA-binding domain"/>
    <property type="match status" value="1"/>
</dbReference>
<dbReference type="Gene3D" id="3.30.420.40">
    <property type="match status" value="2"/>
</dbReference>
<name>A0A3Q9GFL4_9ACTO</name>
<evidence type="ECO:0000256" key="1">
    <source>
        <dbReference type="ARBA" id="ARBA00006479"/>
    </source>
</evidence>
<sequence>MEVAKLDSYRLSPEEMDMGKKTTNPDLSAALIGLIGTRGPMSRTDAARHLGVSPATVTNVTKPLLAQGTLIESGTQPSAGGRPSVLLDVVQQRRYALGVKLTPNHLTMAEVDINGAPSPGESVDLDMRSPGAFEQIAHIIGDRVRDQTGLLLGIGLALPGFSDPENPDIVTAPTLGWDAVDLGRLLRTTTGLPVIIDNDVNALAVADQLYGENHANNRLLVTIGYGIGAALTADGRVLRGAHGGAGEFGHSTARASGLQCTCGLYDCLETLISDNALVRRARESGSLEPHQGKRQLNDLAEAGHPGARALFHDAGISLGIAVANIVHLFDPETITISGEGVDMWHHWESGFLEGLHSRLPENRRSTPVDIHPWTDDTWAHGAASLVFALPLAHLE</sequence>
<reference evidence="3 4" key="1">
    <citation type="submission" date="2018-11" db="EMBL/GenBank/DDBJ databases">
        <title>Multidrug-resistant genes are associated with an 42-kb island TGI1 carrying a complex class 1 integron in a Trueperella pyogenes.</title>
        <authorList>
            <person name="Dong W."/>
        </authorList>
    </citation>
    <scope>NUCLEOTIDE SEQUENCE [LARGE SCALE GENOMIC DNA]</scope>
    <source>
        <strain evidence="3 4">TP4</strain>
    </source>
</reference>
<proteinExistence type="inferred from homology"/>
<evidence type="ECO:0000313" key="4">
    <source>
        <dbReference type="Proteomes" id="UP000275951"/>
    </source>
</evidence>
<dbReference type="Pfam" id="PF00480">
    <property type="entry name" value="ROK"/>
    <property type="match status" value="1"/>
</dbReference>